<keyword evidence="2" id="KW-1185">Reference proteome</keyword>
<comment type="caution">
    <text evidence="1">The sequence shown here is derived from an EMBL/GenBank/DDBJ whole genome shotgun (WGS) entry which is preliminary data.</text>
</comment>
<evidence type="ECO:0000313" key="1">
    <source>
        <dbReference type="EMBL" id="KAK1125054.1"/>
    </source>
</evidence>
<gene>
    <name evidence="1" type="ORF">K0M31_006392</name>
</gene>
<sequence length="277" mass="31806">MSSGLQPACGPLTSTPVEIYREKVRGLRKLKLFCTMPRRKRPWSPCLKYRWLVKWNRTSSGSISLPRDRAPLADFERTFRLFNPGTNLHFHWHGDFSISTANNPGRSHFIKAAAATRNKTPGPNGYPRVLAPLQRRTATAARIVRSELIKIDTSLAEAIEIAKVLPRYFLLRLPLVRLSSSNAGAENSRYNNAADAPENKDVFFKRTTLFRKKLSLGNRAGTTAVKENPITKPRLMIIRKRFRYVRPLRNSYSRHIILRRIIKNVAVLFRSERTLRT</sequence>
<protein>
    <submittedName>
        <fullName evidence="1">Uncharacterized protein</fullName>
    </submittedName>
</protein>
<evidence type="ECO:0000313" key="2">
    <source>
        <dbReference type="Proteomes" id="UP001177670"/>
    </source>
</evidence>
<accession>A0AA40FTG6</accession>
<dbReference type="Proteomes" id="UP001177670">
    <property type="component" value="Unassembled WGS sequence"/>
</dbReference>
<proteinExistence type="predicted"/>
<name>A0AA40FTG6_9HYME</name>
<organism evidence="1 2">
    <name type="scientific">Melipona bicolor</name>
    <dbReference type="NCBI Taxonomy" id="60889"/>
    <lineage>
        <taxon>Eukaryota</taxon>
        <taxon>Metazoa</taxon>
        <taxon>Ecdysozoa</taxon>
        <taxon>Arthropoda</taxon>
        <taxon>Hexapoda</taxon>
        <taxon>Insecta</taxon>
        <taxon>Pterygota</taxon>
        <taxon>Neoptera</taxon>
        <taxon>Endopterygota</taxon>
        <taxon>Hymenoptera</taxon>
        <taxon>Apocrita</taxon>
        <taxon>Aculeata</taxon>
        <taxon>Apoidea</taxon>
        <taxon>Anthophila</taxon>
        <taxon>Apidae</taxon>
        <taxon>Melipona</taxon>
    </lineage>
</organism>
<reference evidence="1" key="1">
    <citation type="submission" date="2021-10" db="EMBL/GenBank/DDBJ databases">
        <title>Melipona bicolor Genome sequencing and assembly.</title>
        <authorList>
            <person name="Araujo N.S."/>
            <person name="Arias M.C."/>
        </authorList>
    </citation>
    <scope>NUCLEOTIDE SEQUENCE</scope>
    <source>
        <strain evidence="1">USP_2M_L1-L4_2017</strain>
        <tissue evidence="1">Whole body</tissue>
    </source>
</reference>
<dbReference type="EMBL" id="JAHYIQ010000017">
    <property type="protein sequence ID" value="KAK1125054.1"/>
    <property type="molecule type" value="Genomic_DNA"/>
</dbReference>
<dbReference type="AlphaFoldDB" id="A0AA40FTG6"/>